<sequence length="127" mass="13912">TQIPYPSNRVHESDSNPISYHYGLSVKISVDVIPCINTLQSGKNNNVHRKLPVTSPSQYIVIRHNNTNPDVRQSAVPPDILDYPTSTDMVVREGGNVSMQCAASGFPSPSITWRREGGHSISLSPDT</sequence>
<dbReference type="InterPro" id="IPR013783">
    <property type="entry name" value="Ig-like_fold"/>
</dbReference>
<dbReference type="OrthoDB" id="10012075at2759"/>
<dbReference type="AlphaFoldDB" id="A0A6G0VVV7"/>
<comment type="caution">
    <text evidence="2">The sequence shown here is derived from an EMBL/GenBank/DDBJ whole genome shotgun (WGS) entry which is preliminary data.</text>
</comment>
<reference evidence="2 3" key="1">
    <citation type="submission" date="2019-08" db="EMBL/GenBank/DDBJ databases">
        <title>Whole genome of Aphis craccivora.</title>
        <authorList>
            <person name="Voronova N.V."/>
            <person name="Shulinski R.S."/>
            <person name="Bandarenka Y.V."/>
            <person name="Zhorov D.G."/>
            <person name="Warner D."/>
        </authorList>
    </citation>
    <scope>NUCLEOTIDE SEQUENCE [LARGE SCALE GENOMIC DNA]</scope>
    <source>
        <strain evidence="2">180601</strain>
        <tissue evidence="2">Whole Body</tissue>
    </source>
</reference>
<evidence type="ECO:0000313" key="3">
    <source>
        <dbReference type="Proteomes" id="UP000478052"/>
    </source>
</evidence>
<gene>
    <name evidence="2" type="ORF">FWK35_00036084</name>
</gene>
<protein>
    <submittedName>
        <fullName evidence="2">Neurotrimin-like</fullName>
    </submittedName>
</protein>
<feature type="non-terminal residue" evidence="2">
    <location>
        <position position="1"/>
    </location>
</feature>
<name>A0A6G0VVV7_APHCR</name>
<dbReference type="EMBL" id="VUJU01011516">
    <property type="protein sequence ID" value="KAF0710828.1"/>
    <property type="molecule type" value="Genomic_DNA"/>
</dbReference>
<dbReference type="SUPFAM" id="SSF48726">
    <property type="entry name" value="Immunoglobulin"/>
    <property type="match status" value="1"/>
</dbReference>
<evidence type="ECO:0000313" key="2">
    <source>
        <dbReference type="EMBL" id="KAF0710828.1"/>
    </source>
</evidence>
<evidence type="ECO:0000259" key="1">
    <source>
        <dbReference type="PROSITE" id="PS50835"/>
    </source>
</evidence>
<organism evidence="2 3">
    <name type="scientific">Aphis craccivora</name>
    <name type="common">Cowpea aphid</name>
    <dbReference type="NCBI Taxonomy" id="307492"/>
    <lineage>
        <taxon>Eukaryota</taxon>
        <taxon>Metazoa</taxon>
        <taxon>Ecdysozoa</taxon>
        <taxon>Arthropoda</taxon>
        <taxon>Hexapoda</taxon>
        <taxon>Insecta</taxon>
        <taxon>Pterygota</taxon>
        <taxon>Neoptera</taxon>
        <taxon>Paraneoptera</taxon>
        <taxon>Hemiptera</taxon>
        <taxon>Sternorrhyncha</taxon>
        <taxon>Aphidomorpha</taxon>
        <taxon>Aphidoidea</taxon>
        <taxon>Aphididae</taxon>
        <taxon>Aphidini</taxon>
        <taxon>Aphis</taxon>
        <taxon>Aphis</taxon>
    </lineage>
</organism>
<dbReference type="Gene3D" id="2.60.40.10">
    <property type="entry name" value="Immunoglobulins"/>
    <property type="match status" value="1"/>
</dbReference>
<dbReference type="Pfam" id="PF13927">
    <property type="entry name" value="Ig_3"/>
    <property type="match status" value="1"/>
</dbReference>
<keyword evidence="3" id="KW-1185">Reference proteome</keyword>
<feature type="domain" description="Ig-like" evidence="1">
    <location>
        <begin position="78"/>
        <end position="127"/>
    </location>
</feature>
<proteinExistence type="predicted"/>
<dbReference type="Proteomes" id="UP000478052">
    <property type="component" value="Unassembled WGS sequence"/>
</dbReference>
<dbReference type="InterPro" id="IPR036179">
    <property type="entry name" value="Ig-like_dom_sf"/>
</dbReference>
<dbReference type="PROSITE" id="PS50835">
    <property type="entry name" value="IG_LIKE"/>
    <property type="match status" value="1"/>
</dbReference>
<dbReference type="InterPro" id="IPR007110">
    <property type="entry name" value="Ig-like_dom"/>
</dbReference>
<feature type="non-terminal residue" evidence="2">
    <location>
        <position position="127"/>
    </location>
</feature>
<accession>A0A6G0VVV7</accession>